<evidence type="ECO:0000313" key="3">
    <source>
        <dbReference type="Proteomes" id="UP000645828"/>
    </source>
</evidence>
<dbReference type="AlphaFoldDB" id="A0A811Y438"/>
<accession>A0A811Y438</accession>
<protein>
    <submittedName>
        <fullName evidence="2">(raccoon dog) hypothetical protein</fullName>
    </submittedName>
</protein>
<name>A0A811Y438_NYCPR</name>
<evidence type="ECO:0000313" key="2">
    <source>
        <dbReference type="EMBL" id="CAD7670346.1"/>
    </source>
</evidence>
<feature type="region of interest" description="Disordered" evidence="1">
    <location>
        <begin position="129"/>
        <end position="162"/>
    </location>
</feature>
<sequence length="191" mass="21058">MSLLTEALESRKRTSDWLWMGWRNKVIKAQKTTEMPPKVPTWIDSEESSGAAKILPDAVVAWTPPSPSDLLGKTSSSCKGKHCCSNVMSFERSAKVVHPTRHLHGVRPLTRSLRCDAWRWHEGAPSCYSPLEAPKKEPVDAAHPGPPTGPAEAESTEERADGRYPAGCHQTYHYIVSPYGLCSSAVHSTRV</sequence>
<evidence type="ECO:0000256" key="1">
    <source>
        <dbReference type="SAM" id="MobiDB-lite"/>
    </source>
</evidence>
<reference evidence="2" key="1">
    <citation type="submission" date="2020-12" db="EMBL/GenBank/DDBJ databases">
        <authorList>
            <consortium name="Molecular Ecology Group"/>
        </authorList>
    </citation>
    <scope>NUCLEOTIDE SEQUENCE</scope>
    <source>
        <strain evidence="2">TBG_1078</strain>
    </source>
</reference>
<dbReference type="EMBL" id="CAJHUB010000657">
    <property type="protein sequence ID" value="CAD7670346.1"/>
    <property type="molecule type" value="Genomic_DNA"/>
</dbReference>
<organism evidence="2 3">
    <name type="scientific">Nyctereutes procyonoides</name>
    <name type="common">Raccoon dog</name>
    <name type="synonym">Canis procyonoides</name>
    <dbReference type="NCBI Taxonomy" id="34880"/>
    <lineage>
        <taxon>Eukaryota</taxon>
        <taxon>Metazoa</taxon>
        <taxon>Chordata</taxon>
        <taxon>Craniata</taxon>
        <taxon>Vertebrata</taxon>
        <taxon>Euteleostomi</taxon>
        <taxon>Mammalia</taxon>
        <taxon>Eutheria</taxon>
        <taxon>Laurasiatheria</taxon>
        <taxon>Carnivora</taxon>
        <taxon>Caniformia</taxon>
        <taxon>Canidae</taxon>
        <taxon>Nyctereutes</taxon>
    </lineage>
</organism>
<comment type="caution">
    <text evidence="2">The sequence shown here is derived from an EMBL/GenBank/DDBJ whole genome shotgun (WGS) entry which is preliminary data.</text>
</comment>
<dbReference type="Proteomes" id="UP000645828">
    <property type="component" value="Unassembled WGS sequence"/>
</dbReference>
<gene>
    <name evidence="2" type="ORF">NYPRO_LOCUS3141</name>
</gene>
<keyword evidence="3" id="KW-1185">Reference proteome</keyword>
<proteinExistence type="predicted"/>